<dbReference type="Gene3D" id="3.90.1570.10">
    <property type="entry name" value="tt1808, chain A"/>
    <property type="match status" value="1"/>
</dbReference>
<dbReference type="SUPFAM" id="SSF52980">
    <property type="entry name" value="Restriction endonuclease-like"/>
    <property type="match status" value="1"/>
</dbReference>
<dbReference type="InterPro" id="IPR008538">
    <property type="entry name" value="Uma2"/>
</dbReference>
<evidence type="ECO:0000313" key="2">
    <source>
        <dbReference type="EMBL" id="WQD38464.1"/>
    </source>
</evidence>
<dbReference type="PANTHER" id="PTHR36558:SF1">
    <property type="entry name" value="RESTRICTION ENDONUCLEASE DOMAIN-CONTAINING PROTEIN-RELATED"/>
    <property type="match status" value="1"/>
</dbReference>
<evidence type="ECO:0000313" key="3">
    <source>
        <dbReference type="Proteomes" id="UP001325680"/>
    </source>
</evidence>
<dbReference type="Pfam" id="PF05685">
    <property type="entry name" value="Uma2"/>
    <property type="match status" value="1"/>
</dbReference>
<evidence type="ECO:0000259" key="1">
    <source>
        <dbReference type="Pfam" id="PF05685"/>
    </source>
</evidence>
<dbReference type="PANTHER" id="PTHR36558">
    <property type="entry name" value="GLR1098 PROTEIN"/>
    <property type="match status" value="1"/>
</dbReference>
<dbReference type="Proteomes" id="UP001325680">
    <property type="component" value="Chromosome"/>
</dbReference>
<protein>
    <submittedName>
        <fullName evidence="2">Uma2 family endonuclease</fullName>
    </submittedName>
</protein>
<dbReference type="InterPro" id="IPR011335">
    <property type="entry name" value="Restrct_endonuc-II-like"/>
</dbReference>
<dbReference type="GO" id="GO:0004519">
    <property type="term" value="F:endonuclease activity"/>
    <property type="evidence" value="ECO:0007669"/>
    <property type="project" value="UniProtKB-KW"/>
</dbReference>
<keyword evidence="2" id="KW-0540">Nuclease</keyword>
<organism evidence="2 3">
    <name type="scientific">Niabella yanshanensis</name>
    <dbReference type="NCBI Taxonomy" id="577386"/>
    <lineage>
        <taxon>Bacteria</taxon>
        <taxon>Pseudomonadati</taxon>
        <taxon>Bacteroidota</taxon>
        <taxon>Chitinophagia</taxon>
        <taxon>Chitinophagales</taxon>
        <taxon>Chitinophagaceae</taxon>
        <taxon>Niabella</taxon>
    </lineage>
</organism>
<keyword evidence="2" id="KW-0255">Endonuclease</keyword>
<sequence length="192" mass="21640">MAYPALKPISPEVYLAEERRSSTKHHYFNGDVVAMAGASIAHNTIVSNLIREVGVFLKEKDCNIFPSDLRVNIPSAATYTYPDATIICGSPEVTDEQRDTVKNPTVIFEVLSATTREYDTSKKFLFYQRIPSLKEYILIDSTLRSVVIYRRQEDELWNIAVTEGAEGSLKISSIGFSLSFKELYSNVTLRTI</sequence>
<name>A0ABZ0W722_9BACT</name>
<reference evidence="2 3" key="1">
    <citation type="submission" date="2023-12" db="EMBL/GenBank/DDBJ databases">
        <title>Genome sequencing and assembly of bacterial species from a model synthetic community.</title>
        <authorList>
            <person name="Hogle S.L."/>
        </authorList>
    </citation>
    <scope>NUCLEOTIDE SEQUENCE [LARGE SCALE GENOMIC DNA]</scope>
    <source>
        <strain evidence="2 3">HAMBI_3031</strain>
    </source>
</reference>
<feature type="domain" description="Putative restriction endonuclease" evidence="1">
    <location>
        <begin position="15"/>
        <end position="170"/>
    </location>
</feature>
<keyword evidence="3" id="KW-1185">Reference proteome</keyword>
<gene>
    <name evidence="2" type="ORF">U0035_22580</name>
</gene>
<dbReference type="RefSeq" id="WP_114791217.1">
    <property type="nucleotide sequence ID" value="NZ_CP139960.1"/>
</dbReference>
<proteinExistence type="predicted"/>
<dbReference type="EMBL" id="CP139960">
    <property type="protein sequence ID" value="WQD38464.1"/>
    <property type="molecule type" value="Genomic_DNA"/>
</dbReference>
<dbReference type="CDD" id="cd06260">
    <property type="entry name" value="DUF820-like"/>
    <property type="match status" value="1"/>
</dbReference>
<keyword evidence="2" id="KW-0378">Hydrolase</keyword>
<accession>A0ABZ0W722</accession>
<dbReference type="InterPro" id="IPR012296">
    <property type="entry name" value="Nuclease_put_TT1808"/>
</dbReference>